<evidence type="ECO:0000313" key="3">
    <source>
        <dbReference type="EMBL" id="CCG54107.1"/>
    </source>
</evidence>
<dbReference type="eggNOG" id="ENOG5033AAP">
    <property type="taxonomic scope" value="Bacteria"/>
</dbReference>
<dbReference type="STRING" id="1094466.KQS_10925"/>
<feature type="chain" id="PRO_5003617692" evidence="2">
    <location>
        <begin position="19"/>
        <end position="134"/>
    </location>
</feature>
<protein>
    <submittedName>
        <fullName evidence="3">Uncharacterized protein</fullName>
    </submittedName>
</protein>
<dbReference type="AlphaFoldDB" id="H8XPP1"/>
<dbReference type="HOGENOM" id="CLU_123788_1_0_10"/>
<evidence type="ECO:0000256" key="1">
    <source>
        <dbReference type="SAM" id="MobiDB-lite"/>
    </source>
</evidence>
<accession>H8XPP1</accession>
<reference evidence="4" key="2">
    <citation type="submission" date="2012-03" db="EMBL/GenBank/DDBJ databases">
        <title>Complete genome sequence of Flavobacterium indicum GPTSA100-9T, isolated from warm spring water.</title>
        <authorList>
            <person name="Barbier P."/>
            <person name="Houel A."/>
            <person name="Loux V."/>
            <person name="Poulain J."/>
            <person name="Bernardet J.-F."/>
            <person name="Touchon M."/>
            <person name="Duchaud E."/>
        </authorList>
    </citation>
    <scope>NUCLEOTIDE SEQUENCE [LARGE SCALE GENOMIC DNA]</scope>
    <source>
        <strain evidence="4">DSM 17447 / CIP 109464 / GPTSA100-9</strain>
    </source>
</reference>
<dbReference type="EMBL" id="HE774682">
    <property type="protein sequence ID" value="CCG54107.1"/>
    <property type="molecule type" value="Genomic_DNA"/>
</dbReference>
<dbReference type="Proteomes" id="UP000007599">
    <property type="component" value="Chromosome I"/>
</dbReference>
<sequence length="134" mass="15807">MKKYVFIIALVVSGLSFAQEKGKFKNATAEERAEMQTKKMTKDLTLTKEQEEKVTAILKEHHSSLEAKKEEIKNEQIEAKKERRQKAMKEMKESRSELKEKLKGVLTEEQYKKWESLQNERIEKVKNHKISPKE</sequence>
<gene>
    <name evidence="3" type="ordered locus">KQS_10925</name>
</gene>
<dbReference type="PATRIC" id="fig|1094466.5.peg.2143"/>
<proteinExistence type="predicted"/>
<dbReference type="KEGG" id="fin:KQS_10925"/>
<organism evidence="3 4">
    <name type="scientific">Flavobacterium indicum (strain DSM 17447 / CIP 109464 / GPTSA100-9)</name>
    <dbReference type="NCBI Taxonomy" id="1094466"/>
    <lineage>
        <taxon>Bacteria</taxon>
        <taxon>Pseudomonadati</taxon>
        <taxon>Bacteroidota</taxon>
        <taxon>Flavobacteriia</taxon>
        <taxon>Flavobacteriales</taxon>
        <taxon>Flavobacteriaceae</taxon>
        <taxon>Flavobacterium</taxon>
    </lineage>
</organism>
<evidence type="ECO:0000313" key="4">
    <source>
        <dbReference type="Proteomes" id="UP000007599"/>
    </source>
</evidence>
<evidence type="ECO:0000256" key="2">
    <source>
        <dbReference type="SAM" id="SignalP"/>
    </source>
</evidence>
<name>H8XPP1_FLAIG</name>
<keyword evidence="4" id="KW-1185">Reference proteome</keyword>
<reference evidence="3 4" key="1">
    <citation type="journal article" date="2012" name="J. Bacteriol.">
        <title>Complete Genome Sequence of Flavobacterium indicum GPSTA100-9T, Isolated from Warm Spring Water.</title>
        <authorList>
            <person name="Barbier P."/>
            <person name="Houel A."/>
            <person name="Loux V."/>
            <person name="Poulain J."/>
            <person name="Bernardet J.F."/>
            <person name="Touchon M."/>
            <person name="Duchaud E."/>
        </authorList>
    </citation>
    <scope>NUCLEOTIDE SEQUENCE [LARGE SCALE GENOMIC DNA]</scope>
    <source>
        <strain evidence="4">DSM 17447 / CIP 109464 / GPTSA100-9</strain>
    </source>
</reference>
<feature type="region of interest" description="Disordered" evidence="1">
    <location>
        <begin position="71"/>
        <end position="99"/>
    </location>
</feature>
<dbReference type="RefSeq" id="WP_014389225.1">
    <property type="nucleotide sequence ID" value="NC_017025.1"/>
</dbReference>
<keyword evidence="2" id="KW-0732">Signal</keyword>
<dbReference type="Gene3D" id="1.20.120.1490">
    <property type="match status" value="1"/>
</dbReference>
<feature type="signal peptide" evidence="2">
    <location>
        <begin position="1"/>
        <end position="18"/>
    </location>
</feature>